<feature type="region of interest" description="Disordered" evidence="1">
    <location>
        <begin position="91"/>
        <end position="210"/>
    </location>
</feature>
<feature type="compositionally biased region" description="Basic and acidic residues" evidence="1">
    <location>
        <begin position="91"/>
        <end position="101"/>
    </location>
</feature>
<protein>
    <recommendedName>
        <fullName evidence="4">C2H2-type domain-containing protein</fullName>
    </recommendedName>
</protein>
<dbReference type="EMBL" id="JBBWUH010000004">
    <property type="protein sequence ID" value="KAK8169393.1"/>
    <property type="molecule type" value="Genomic_DNA"/>
</dbReference>
<organism evidence="2 3">
    <name type="scientific">Phyllosticta citrichinensis</name>
    <dbReference type="NCBI Taxonomy" id="1130410"/>
    <lineage>
        <taxon>Eukaryota</taxon>
        <taxon>Fungi</taxon>
        <taxon>Dikarya</taxon>
        <taxon>Ascomycota</taxon>
        <taxon>Pezizomycotina</taxon>
        <taxon>Dothideomycetes</taxon>
        <taxon>Dothideomycetes incertae sedis</taxon>
        <taxon>Botryosphaeriales</taxon>
        <taxon>Phyllostictaceae</taxon>
        <taxon>Phyllosticta</taxon>
    </lineage>
</organism>
<feature type="compositionally biased region" description="Polar residues" evidence="1">
    <location>
        <begin position="147"/>
        <end position="157"/>
    </location>
</feature>
<reference evidence="2 3" key="1">
    <citation type="journal article" date="2022" name="G3 (Bethesda)">
        <title>Enemy or ally: a genomic approach to elucidate the lifestyle of Phyllosticta citrichinaensis.</title>
        <authorList>
            <person name="Buijs V.A."/>
            <person name="Groenewald J.Z."/>
            <person name="Haridas S."/>
            <person name="LaButti K.M."/>
            <person name="Lipzen A."/>
            <person name="Martin F.M."/>
            <person name="Barry K."/>
            <person name="Grigoriev I.V."/>
            <person name="Crous P.W."/>
            <person name="Seidl M.F."/>
        </authorList>
    </citation>
    <scope>NUCLEOTIDE SEQUENCE [LARGE SCALE GENOMIC DNA]</scope>
    <source>
        <strain evidence="2 3">CBS 129764</strain>
    </source>
</reference>
<evidence type="ECO:0008006" key="4">
    <source>
        <dbReference type="Google" id="ProtNLM"/>
    </source>
</evidence>
<keyword evidence="3" id="KW-1185">Reference proteome</keyword>
<evidence type="ECO:0000256" key="1">
    <source>
        <dbReference type="SAM" id="MobiDB-lite"/>
    </source>
</evidence>
<accession>A0ABR1XVX3</accession>
<gene>
    <name evidence="2" type="ORF">IWX90DRAFT_429761</name>
</gene>
<evidence type="ECO:0000313" key="2">
    <source>
        <dbReference type="EMBL" id="KAK8169393.1"/>
    </source>
</evidence>
<comment type="caution">
    <text evidence="2">The sequence shown here is derived from an EMBL/GenBank/DDBJ whole genome shotgun (WGS) entry which is preliminary data.</text>
</comment>
<sequence length="280" mass="30769">MPCADANHFDEAGVNRHYWPPEGPLRIWPCERECGFCATFRARDSSQLRSHVREVHVGQDYPKVTVMVGQRRPPLFDSAIHSTVHLKAHYEGKTPLKEEKTSAGQVKPAALAEQEDESKERGQDETAAAHPLEPGQSSDPTDGPSASVKTHSRNIQVTEKAAADAVDGLNRKRKRQAPIKSHPNETYPSRISPKTNQTYNGTPEMNGTDSAAYTRESTATNGRTVNGHDPNEKLYVNITNNVAGLLEIADAAGLDKLRVYDAANDALKKFLFAKSSSKDQ</sequence>
<dbReference type="Proteomes" id="UP001456524">
    <property type="component" value="Unassembled WGS sequence"/>
</dbReference>
<evidence type="ECO:0000313" key="3">
    <source>
        <dbReference type="Proteomes" id="UP001456524"/>
    </source>
</evidence>
<name>A0ABR1XVX3_9PEZI</name>
<proteinExistence type="predicted"/>
<feature type="compositionally biased region" description="Polar residues" evidence="1">
    <location>
        <begin position="184"/>
        <end position="210"/>
    </location>
</feature>